<evidence type="ECO:0000313" key="2">
    <source>
        <dbReference type="Proteomes" id="UP000564496"/>
    </source>
</evidence>
<gene>
    <name evidence="1" type="ORF">BJ988_003354</name>
</gene>
<evidence type="ECO:0000313" key="1">
    <source>
        <dbReference type="EMBL" id="NYI78706.1"/>
    </source>
</evidence>
<protein>
    <submittedName>
        <fullName evidence="1">Uncharacterized protein</fullName>
    </submittedName>
</protein>
<proteinExistence type="predicted"/>
<comment type="caution">
    <text evidence="1">The sequence shown here is derived from an EMBL/GenBank/DDBJ whole genome shotgun (WGS) entry which is preliminary data.</text>
</comment>
<accession>A0A7Z0DNY2</accession>
<organism evidence="1 2">
    <name type="scientific">Nocardioides panzhihuensis</name>
    <dbReference type="NCBI Taxonomy" id="860243"/>
    <lineage>
        <taxon>Bacteria</taxon>
        <taxon>Bacillati</taxon>
        <taxon>Actinomycetota</taxon>
        <taxon>Actinomycetes</taxon>
        <taxon>Propionibacteriales</taxon>
        <taxon>Nocardioidaceae</taxon>
        <taxon>Nocardioides</taxon>
    </lineage>
</organism>
<dbReference type="Proteomes" id="UP000564496">
    <property type="component" value="Unassembled WGS sequence"/>
</dbReference>
<keyword evidence="2" id="KW-1185">Reference proteome</keyword>
<reference evidence="1 2" key="1">
    <citation type="submission" date="2020-07" db="EMBL/GenBank/DDBJ databases">
        <title>Sequencing the genomes of 1000 actinobacteria strains.</title>
        <authorList>
            <person name="Klenk H.-P."/>
        </authorList>
    </citation>
    <scope>NUCLEOTIDE SEQUENCE [LARGE SCALE GENOMIC DNA]</scope>
    <source>
        <strain evidence="1 2">DSM 26487</strain>
    </source>
</reference>
<dbReference type="RefSeq" id="WP_179659012.1">
    <property type="nucleotide sequence ID" value="NZ_JACBZR010000001.1"/>
</dbReference>
<sequence length="74" mass="7987">MTSPFVWVYDDPVRGAVLLRGAPTQQVLQAAHLDGLARWSQGGHGWVLSRAHLPDLLAAGDLVGVRCRIKEVTG</sequence>
<name>A0A7Z0DNY2_9ACTN</name>
<dbReference type="AlphaFoldDB" id="A0A7Z0DNY2"/>
<dbReference type="EMBL" id="JACBZR010000001">
    <property type="protein sequence ID" value="NYI78706.1"/>
    <property type="molecule type" value="Genomic_DNA"/>
</dbReference>